<feature type="repeat" description="Solcar" evidence="9">
    <location>
        <begin position="146"/>
        <end position="226"/>
    </location>
</feature>
<evidence type="ECO:0000313" key="12">
    <source>
        <dbReference type="EMBL" id="KAJ3209994.1"/>
    </source>
</evidence>
<gene>
    <name evidence="12" type="primary">CRC1</name>
    <name evidence="12" type="ORF">HK099_008385</name>
</gene>
<comment type="subcellular location">
    <subcellularLocation>
        <location evidence="1">Mitochondrion membrane</location>
        <topology evidence="1">Multi-pass membrane protein</topology>
    </subcellularLocation>
</comment>
<evidence type="ECO:0000256" key="2">
    <source>
        <dbReference type="ARBA" id="ARBA00006375"/>
    </source>
</evidence>
<evidence type="ECO:0000256" key="3">
    <source>
        <dbReference type="ARBA" id="ARBA00022448"/>
    </source>
</evidence>
<comment type="caution">
    <text evidence="12">The sequence shown here is derived from an EMBL/GenBank/DDBJ whole genome shotgun (WGS) entry which is preliminary data.</text>
</comment>
<keyword evidence="8 9" id="KW-0472">Membrane</keyword>
<dbReference type="SUPFAM" id="SSF103506">
    <property type="entry name" value="Mitochondrial carrier"/>
    <property type="match status" value="1"/>
</dbReference>
<keyword evidence="4 9" id="KW-0812">Transmembrane</keyword>
<keyword evidence="7" id="KW-0496">Mitochondrion</keyword>
<protein>
    <submittedName>
        <fullName evidence="12">Carnitine transporter</fullName>
    </submittedName>
</protein>
<evidence type="ECO:0000256" key="7">
    <source>
        <dbReference type="ARBA" id="ARBA00023128"/>
    </source>
</evidence>
<dbReference type="Proteomes" id="UP001211065">
    <property type="component" value="Unassembled WGS sequence"/>
</dbReference>
<dbReference type="GO" id="GO:0015227">
    <property type="term" value="F:O-acyl-L-carnitine transmembrane transporter activity"/>
    <property type="evidence" value="ECO:0007669"/>
    <property type="project" value="TreeGrafter"/>
</dbReference>
<evidence type="ECO:0000256" key="9">
    <source>
        <dbReference type="PROSITE-ProRule" id="PRU00282"/>
    </source>
</evidence>
<dbReference type="PANTHER" id="PTHR45624">
    <property type="entry name" value="MITOCHONDRIAL BASIC AMINO ACIDS TRANSPORTER-RELATED"/>
    <property type="match status" value="1"/>
</dbReference>
<dbReference type="PROSITE" id="PS50920">
    <property type="entry name" value="SOLCAR"/>
    <property type="match status" value="3"/>
</dbReference>
<sequence>MYRSTTILLGKNIHTDTNFLNAIFEPLKGGVQEISTFDKDTLEASFMLQKGSIPGFDGTIFESLNIKEENIKKENGKNNLNSKTSISNSYTETEATSQKSSAVDSKQSNTTTKATIPKIKFSMKTLQKNTLEQDRKTENDIEVKKRKISINGIDEAPKKKKKKHPFDTVKVRLQTSNSYSGLIDCVKQTVAKDGLTGLYRGMTAPLIGVTPMFALSFFSYDMGQQLVYSLTPKRETKQLSMTEYAFAGGFSAIPTTVITTPMERVKVVMQTQTDNKYKGMFDAARGMFAEGGLKSLYRGSVATLARDVPGSAAYFVGYEYTATLVRPSDGSLSVPAELFAGGMAGVAMWSIAIPPDVIKSRIQAAPAGTYKGFVDCTAQMIKNEGPGALFKGLGPALLRAFPANGDKKLNQNNALN</sequence>
<proteinExistence type="inferred from homology"/>
<evidence type="ECO:0000256" key="4">
    <source>
        <dbReference type="ARBA" id="ARBA00022692"/>
    </source>
</evidence>
<dbReference type="PANTHER" id="PTHR45624:SF4">
    <property type="entry name" value="CONGESTED-LIKE TRACHEA PROTEIN-RELATED"/>
    <property type="match status" value="1"/>
</dbReference>
<organism evidence="12 13">
    <name type="scientific">Clydaea vesicula</name>
    <dbReference type="NCBI Taxonomy" id="447962"/>
    <lineage>
        <taxon>Eukaryota</taxon>
        <taxon>Fungi</taxon>
        <taxon>Fungi incertae sedis</taxon>
        <taxon>Chytridiomycota</taxon>
        <taxon>Chytridiomycota incertae sedis</taxon>
        <taxon>Chytridiomycetes</taxon>
        <taxon>Lobulomycetales</taxon>
        <taxon>Lobulomycetaceae</taxon>
        <taxon>Clydaea</taxon>
    </lineage>
</organism>
<evidence type="ECO:0000256" key="6">
    <source>
        <dbReference type="ARBA" id="ARBA00022989"/>
    </source>
</evidence>
<dbReference type="GO" id="GO:0031966">
    <property type="term" value="C:mitochondrial membrane"/>
    <property type="evidence" value="ECO:0007669"/>
    <property type="project" value="UniProtKB-SubCell"/>
</dbReference>
<reference evidence="12" key="1">
    <citation type="submission" date="2020-05" db="EMBL/GenBank/DDBJ databases">
        <title>Phylogenomic resolution of chytrid fungi.</title>
        <authorList>
            <person name="Stajich J.E."/>
            <person name="Amses K."/>
            <person name="Simmons R."/>
            <person name="Seto K."/>
            <person name="Myers J."/>
            <person name="Bonds A."/>
            <person name="Quandt C.A."/>
            <person name="Barry K."/>
            <person name="Liu P."/>
            <person name="Grigoriev I."/>
            <person name="Longcore J.E."/>
            <person name="James T.Y."/>
        </authorList>
    </citation>
    <scope>NUCLEOTIDE SEQUENCE</scope>
    <source>
        <strain evidence="12">JEL0476</strain>
    </source>
</reference>
<keyword evidence="13" id="KW-1185">Reference proteome</keyword>
<dbReference type="GO" id="GO:0006839">
    <property type="term" value="P:mitochondrial transport"/>
    <property type="evidence" value="ECO:0007669"/>
    <property type="project" value="TreeGrafter"/>
</dbReference>
<evidence type="ECO:0000256" key="8">
    <source>
        <dbReference type="ARBA" id="ARBA00023136"/>
    </source>
</evidence>
<comment type="similarity">
    <text evidence="2 10">Belongs to the mitochondrial carrier (TC 2.A.29) family.</text>
</comment>
<dbReference type="InterPro" id="IPR050567">
    <property type="entry name" value="Mitochondrial_Carrier"/>
</dbReference>
<dbReference type="InterPro" id="IPR018108">
    <property type="entry name" value="MCP_transmembrane"/>
</dbReference>
<dbReference type="AlphaFoldDB" id="A0AAD5TVH1"/>
<evidence type="ECO:0000256" key="10">
    <source>
        <dbReference type="RuleBase" id="RU000488"/>
    </source>
</evidence>
<accession>A0AAD5TVH1</accession>
<feature type="compositionally biased region" description="Polar residues" evidence="11">
    <location>
        <begin position="82"/>
        <end position="109"/>
    </location>
</feature>
<dbReference type="Pfam" id="PF00153">
    <property type="entry name" value="Mito_carr"/>
    <property type="match status" value="3"/>
</dbReference>
<dbReference type="InterPro" id="IPR023395">
    <property type="entry name" value="MCP_dom_sf"/>
</dbReference>
<keyword evidence="5" id="KW-0677">Repeat</keyword>
<evidence type="ECO:0000313" key="13">
    <source>
        <dbReference type="Proteomes" id="UP001211065"/>
    </source>
</evidence>
<dbReference type="EMBL" id="JADGJW010000913">
    <property type="protein sequence ID" value="KAJ3209994.1"/>
    <property type="molecule type" value="Genomic_DNA"/>
</dbReference>
<dbReference type="GO" id="GO:1902603">
    <property type="term" value="P:carnitine transmembrane transport"/>
    <property type="evidence" value="ECO:0007669"/>
    <property type="project" value="TreeGrafter"/>
</dbReference>
<keyword evidence="6" id="KW-1133">Transmembrane helix</keyword>
<keyword evidence="3 10" id="KW-0813">Transport</keyword>
<evidence type="ECO:0000256" key="11">
    <source>
        <dbReference type="SAM" id="MobiDB-lite"/>
    </source>
</evidence>
<evidence type="ECO:0000256" key="5">
    <source>
        <dbReference type="ARBA" id="ARBA00022737"/>
    </source>
</evidence>
<evidence type="ECO:0000256" key="1">
    <source>
        <dbReference type="ARBA" id="ARBA00004225"/>
    </source>
</evidence>
<feature type="region of interest" description="Disordered" evidence="11">
    <location>
        <begin position="75"/>
        <end position="109"/>
    </location>
</feature>
<name>A0AAD5TVH1_9FUNG</name>
<dbReference type="Gene3D" id="1.50.40.10">
    <property type="entry name" value="Mitochondrial carrier domain"/>
    <property type="match status" value="1"/>
</dbReference>
<feature type="repeat" description="Solcar" evidence="9">
    <location>
        <begin position="332"/>
        <end position="416"/>
    </location>
</feature>
<feature type="repeat" description="Solcar" evidence="9">
    <location>
        <begin position="239"/>
        <end position="324"/>
    </location>
</feature>